<dbReference type="EMBL" id="JAMXWF010000023">
    <property type="protein sequence ID" value="MDQ6410578.1"/>
    <property type="molecule type" value="Genomic_DNA"/>
</dbReference>
<evidence type="ECO:0000313" key="1">
    <source>
        <dbReference type="EMBL" id="MCX4148760.1"/>
    </source>
</evidence>
<dbReference type="EMBL" id="JAPKHW010000023">
    <property type="protein sequence ID" value="MCX4148760.1"/>
    <property type="molecule type" value="Genomic_DNA"/>
</dbReference>
<proteinExistence type="predicted"/>
<accession>A0AAP5BFX3</accession>
<evidence type="ECO:0000313" key="2">
    <source>
        <dbReference type="EMBL" id="MDQ6410578.1"/>
    </source>
</evidence>
<evidence type="ECO:0008006" key="5">
    <source>
        <dbReference type="Google" id="ProtNLM"/>
    </source>
</evidence>
<dbReference type="AlphaFoldDB" id="A0AAP5BFX3"/>
<protein>
    <recommendedName>
        <fullName evidence="5">Fis family transcriptional regulator</fullName>
    </recommendedName>
</protein>
<reference evidence="2" key="1">
    <citation type="submission" date="2022-06" db="EMBL/GenBank/DDBJ databases">
        <title>PHB producers.</title>
        <authorList>
            <person name="Besaury L."/>
        </authorList>
    </citation>
    <scope>NUCLEOTIDE SEQUENCE</scope>
    <source>
        <strain evidence="2 3">SEWS6</strain>
    </source>
</reference>
<evidence type="ECO:0000313" key="3">
    <source>
        <dbReference type="Proteomes" id="UP001209412"/>
    </source>
</evidence>
<keyword evidence="3" id="KW-1185">Reference proteome</keyword>
<comment type="caution">
    <text evidence="2">The sequence shown here is derived from an EMBL/GenBank/DDBJ whole genome shotgun (WGS) entry which is preliminary data.</text>
</comment>
<name>A0AAP5BFX3_9BURK</name>
<gene>
    <name evidence="2" type="ORF">NIE36_25670</name>
    <name evidence="1" type="ORF">OSB80_25750</name>
</gene>
<dbReference type="Proteomes" id="UP001242288">
    <property type="component" value="Unassembled WGS sequence"/>
</dbReference>
<dbReference type="Proteomes" id="UP001209412">
    <property type="component" value="Unassembled WGS sequence"/>
</dbReference>
<evidence type="ECO:0000313" key="4">
    <source>
        <dbReference type="Proteomes" id="UP001242288"/>
    </source>
</evidence>
<sequence>MSSKRNKSLVGRTRKPLTKALLLPMDRASARERSLSCHLALMACRDGHGNGHLVNELMRAVYLGWYLQRAGYGHQPAEQFKITECAVETTLACAHETGEWRLAPEAISDFEALLALYDAQLESVPLHKVLEAESRLRAFLAGTANSPISLPT</sequence>
<organism evidence="2 4">
    <name type="scientific">Paraburkholderia madseniana</name>
    <dbReference type="NCBI Taxonomy" id="2599607"/>
    <lineage>
        <taxon>Bacteria</taxon>
        <taxon>Pseudomonadati</taxon>
        <taxon>Pseudomonadota</taxon>
        <taxon>Betaproteobacteria</taxon>
        <taxon>Burkholderiales</taxon>
        <taxon>Burkholderiaceae</taxon>
        <taxon>Paraburkholderia</taxon>
    </lineage>
</organism>
<dbReference type="RefSeq" id="WP_266259756.1">
    <property type="nucleotide sequence ID" value="NZ_JAMXWF010000023.1"/>
</dbReference>